<gene>
    <name evidence="2" type="ORF">NP493_746g01018</name>
</gene>
<dbReference type="SUPFAM" id="SSF50978">
    <property type="entry name" value="WD40 repeat-like"/>
    <property type="match status" value="1"/>
</dbReference>
<dbReference type="Proteomes" id="UP001209878">
    <property type="component" value="Unassembled WGS sequence"/>
</dbReference>
<dbReference type="GO" id="GO:0032006">
    <property type="term" value="P:regulation of TOR signaling"/>
    <property type="evidence" value="ECO:0007669"/>
    <property type="project" value="TreeGrafter"/>
</dbReference>
<proteinExistence type="predicted"/>
<accession>A0AAD9KR40</accession>
<dbReference type="InterPro" id="IPR031793">
    <property type="entry name" value="KICSTOR_ITFG2"/>
</dbReference>
<dbReference type="EMBL" id="JAODUO010000748">
    <property type="protein sequence ID" value="KAK2175123.1"/>
    <property type="molecule type" value="Genomic_DNA"/>
</dbReference>
<dbReference type="InterPro" id="IPR028994">
    <property type="entry name" value="Integrin_alpha_N"/>
</dbReference>
<organism evidence="2 3">
    <name type="scientific">Ridgeia piscesae</name>
    <name type="common">Tubeworm</name>
    <dbReference type="NCBI Taxonomy" id="27915"/>
    <lineage>
        <taxon>Eukaryota</taxon>
        <taxon>Metazoa</taxon>
        <taxon>Spiralia</taxon>
        <taxon>Lophotrochozoa</taxon>
        <taxon>Annelida</taxon>
        <taxon>Polychaeta</taxon>
        <taxon>Sedentaria</taxon>
        <taxon>Canalipalpata</taxon>
        <taxon>Sabellida</taxon>
        <taxon>Siboglinidae</taxon>
        <taxon>Ridgeia</taxon>
    </lineage>
</organism>
<dbReference type="SUPFAM" id="SSF69318">
    <property type="entry name" value="Integrin alpha N-terminal domain"/>
    <property type="match status" value="1"/>
</dbReference>
<dbReference type="PANTHER" id="PTHR16317">
    <property type="entry name" value="INTEGRIN ALPHA REPEAT DOMAIN-CONTAINING"/>
    <property type="match status" value="1"/>
</dbReference>
<feature type="region of interest" description="Disordered" evidence="1">
    <location>
        <begin position="225"/>
        <end position="270"/>
    </location>
</feature>
<dbReference type="PANTHER" id="PTHR16317:SF1">
    <property type="entry name" value="KICSTOR COMPLEX PROTEIN ITFG2"/>
    <property type="match status" value="1"/>
</dbReference>
<keyword evidence="3" id="KW-1185">Reference proteome</keyword>
<evidence type="ECO:0000313" key="2">
    <source>
        <dbReference type="EMBL" id="KAK2175123.1"/>
    </source>
</evidence>
<reference evidence="2" key="1">
    <citation type="journal article" date="2023" name="Mol. Biol. Evol.">
        <title>Third-Generation Sequencing Reveals the Adaptive Role of the Epigenome in Three Deep-Sea Polychaetes.</title>
        <authorList>
            <person name="Perez M."/>
            <person name="Aroh O."/>
            <person name="Sun Y."/>
            <person name="Lan Y."/>
            <person name="Juniper S.K."/>
            <person name="Young C.R."/>
            <person name="Angers B."/>
            <person name="Qian P.Y."/>
        </authorList>
    </citation>
    <scope>NUCLEOTIDE SEQUENCE</scope>
    <source>
        <strain evidence="2">R07B-5</strain>
    </source>
</reference>
<evidence type="ECO:0000256" key="1">
    <source>
        <dbReference type="SAM" id="MobiDB-lite"/>
    </source>
</evidence>
<comment type="caution">
    <text evidence="2">The sequence shown here is derived from an EMBL/GenBank/DDBJ whole genome shotgun (WGS) entry which is preliminary data.</text>
</comment>
<sequence>MRTISFVEHLEFEYHGNIFSKAMAIGDVDNDKCNELVVGTVNGDMFIYQGTKNSQALWKASDLGMITCLEIGNVCNHNMNYVVTLNGEGWCYIFAVKPELLTESLEPASEETQGHILRPVHQQHLTANNKVVLIADIDGDGQCEMVVGYTDRQVKSYRWLENEETTEGGATGALNGKFVVVETWQLAGQLGSMTTNQRTDGPVDLMVSQPGGTFVSLLHRKAGGEGECETDKHDKNSPSVKYHPLGSGRARNPGVTTEVVGGISRQRKGESSSMPRYSAICTLDGTLTLVDDDKILWSLYVDHQLFTLTRLDITGDGMEEVVACSWDGQTYLVNLNRDAVRFPFEENVAAFCAGHYAVGGENVPCLIYATFSNRIVVYHGIHLRQIGTTNLIRTMDEHDEVHDLLAFFNCDASKPSHVRKLYHWCLYGRHSTTSQAMLTGTSSAQDDEDSDD</sequence>
<dbReference type="Pfam" id="PF15907">
    <property type="entry name" value="Itfg2"/>
    <property type="match status" value="1"/>
</dbReference>
<dbReference type="InterPro" id="IPR036322">
    <property type="entry name" value="WD40_repeat_dom_sf"/>
</dbReference>
<evidence type="ECO:0000313" key="3">
    <source>
        <dbReference type="Proteomes" id="UP001209878"/>
    </source>
</evidence>
<protein>
    <submittedName>
        <fullName evidence="2">Uncharacterized protein</fullName>
    </submittedName>
</protein>
<dbReference type="AlphaFoldDB" id="A0AAD9KR40"/>
<name>A0AAD9KR40_RIDPI</name>